<dbReference type="OrthoDB" id="9804491at2"/>
<dbReference type="eggNOG" id="COG1396">
    <property type="taxonomic scope" value="Bacteria"/>
</dbReference>
<dbReference type="Pfam" id="PF12844">
    <property type="entry name" value="HTH_19"/>
    <property type="match status" value="1"/>
</dbReference>
<evidence type="ECO:0000313" key="3">
    <source>
        <dbReference type="EMBL" id="ACU03839.1"/>
    </source>
</evidence>
<dbReference type="HOGENOM" id="CLU_066192_4_7_10"/>
<dbReference type="RefSeq" id="WP_015807453.1">
    <property type="nucleotide sequence ID" value="NC_013061.1"/>
</dbReference>
<protein>
    <submittedName>
        <fullName evidence="3">Helix-turn-helix domain protein</fullName>
    </submittedName>
</protein>
<dbReference type="PANTHER" id="PTHR46558">
    <property type="entry name" value="TRACRIPTIONAL REGULATORY PROTEIN-RELATED-RELATED"/>
    <property type="match status" value="1"/>
</dbReference>
<reference evidence="3 4" key="1">
    <citation type="journal article" date="2009" name="Stand. Genomic Sci.">
        <title>Complete genome sequence of Pedobacter heparinus type strain (HIM 762-3).</title>
        <authorList>
            <person name="Han C."/>
            <person name="Spring S."/>
            <person name="Lapidus A."/>
            <person name="Del Rio T.G."/>
            <person name="Tice H."/>
            <person name="Copeland A."/>
            <person name="Cheng J.F."/>
            <person name="Lucas S."/>
            <person name="Chen F."/>
            <person name="Nolan M."/>
            <person name="Bruce D."/>
            <person name="Goodwin L."/>
            <person name="Pitluck S."/>
            <person name="Ivanova N."/>
            <person name="Mavromatis K."/>
            <person name="Mikhailova N."/>
            <person name="Pati A."/>
            <person name="Chen A."/>
            <person name="Palaniappan K."/>
            <person name="Land M."/>
            <person name="Hauser L."/>
            <person name="Chang Y.J."/>
            <person name="Jeffries C.C."/>
            <person name="Saunders E."/>
            <person name="Chertkov O."/>
            <person name="Brettin T."/>
            <person name="Goker M."/>
            <person name="Rohde M."/>
            <person name="Bristow J."/>
            <person name="Eisen J.A."/>
            <person name="Markowitz V."/>
            <person name="Hugenholtz P."/>
            <person name="Kyrpides N.C."/>
            <person name="Klenk H.P."/>
            <person name="Detter J.C."/>
        </authorList>
    </citation>
    <scope>NUCLEOTIDE SEQUENCE [LARGE SCALE GENOMIC DNA]</scope>
    <source>
        <strain evidence="4">ATCC 13125 / DSM 2366 / CIP 104194 / JCM 7457 / NBRC 12017 / NCIMB 9290 / NRRL B-14731 / HIM 762-3</strain>
    </source>
</reference>
<sequence length="121" mass="14097">MQEILSKKEIGERIKDLRTQHNLSQAFIANILNLSRSNYSQIELGNQYPSFNTLHEIARYYSKTYDWLLHGTDTKAATENPAKIDLILNDLETSFRSFTSSLKKLEQELNHIKSRRAKVRV</sequence>
<dbReference type="STRING" id="485917.Phep_1626"/>
<dbReference type="PROSITE" id="PS50943">
    <property type="entry name" value="HTH_CROC1"/>
    <property type="match status" value="1"/>
</dbReference>
<dbReference type="SUPFAM" id="SSF47413">
    <property type="entry name" value="lambda repressor-like DNA-binding domains"/>
    <property type="match status" value="1"/>
</dbReference>
<evidence type="ECO:0000259" key="2">
    <source>
        <dbReference type="PROSITE" id="PS50943"/>
    </source>
</evidence>
<proteinExistence type="predicted"/>
<dbReference type="InterPro" id="IPR010982">
    <property type="entry name" value="Lambda_DNA-bd_dom_sf"/>
</dbReference>
<dbReference type="InterPro" id="IPR001387">
    <property type="entry name" value="Cro/C1-type_HTH"/>
</dbReference>
<dbReference type="AlphaFoldDB" id="C6XUI9"/>
<organism evidence="3 4">
    <name type="scientific">Pedobacter heparinus (strain ATCC 13125 / DSM 2366 / CIP 104194 / JCM 7457 / NBRC 12017 / NCIMB 9290 / NRRL B-14731 / HIM 762-3)</name>
    <dbReference type="NCBI Taxonomy" id="485917"/>
    <lineage>
        <taxon>Bacteria</taxon>
        <taxon>Pseudomonadati</taxon>
        <taxon>Bacteroidota</taxon>
        <taxon>Sphingobacteriia</taxon>
        <taxon>Sphingobacteriales</taxon>
        <taxon>Sphingobacteriaceae</taxon>
        <taxon>Pedobacter</taxon>
    </lineage>
</organism>
<dbReference type="KEGG" id="phe:Phep_1626"/>
<dbReference type="EMBL" id="CP001681">
    <property type="protein sequence ID" value="ACU03839.1"/>
    <property type="molecule type" value="Genomic_DNA"/>
</dbReference>
<evidence type="ECO:0000256" key="1">
    <source>
        <dbReference type="ARBA" id="ARBA00023125"/>
    </source>
</evidence>
<name>C6XUI9_PEDHD</name>
<dbReference type="CDD" id="cd00093">
    <property type="entry name" value="HTH_XRE"/>
    <property type="match status" value="1"/>
</dbReference>
<accession>C6XUI9</accession>
<dbReference type="SMART" id="SM00530">
    <property type="entry name" value="HTH_XRE"/>
    <property type="match status" value="1"/>
</dbReference>
<dbReference type="GO" id="GO:0003677">
    <property type="term" value="F:DNA binding"/>
    <property type="evidence" value="ECO:0007669"/>
    <property type="project" value="UniProtKB-KW"/>
</dbReference>
<keyword evidence="1" id="KW-0238">DNA-binding</keyword>
<gene>
    <name evidence="3" type="ordered locus">Phep_1626</name>
</gene>
<feature type="domain" description="HTH cro/C1-type" evidence="2">
    <location>
        <begin position="14"/>
        <end position="68"/>
    </location>
</feature>
<dbReference type="Gene3D" id="1.10.260.40">
    <property type="entry name" value="lambda repressor-like DNA-binding domains"/>
    <property type="match status" value="1"/>
</dbReference>
<dbReference type="Proteomes" id="UP000000852">
    <property type="component" value="Chromosome"/>
</dbReference>
<dbReference type="PANTHER" id="PTHR46558:SF11">
    <property type="entry name" value="HTH-TYPE TRANSCRIPTIONAL REGULATOR XRE"/>
    <property type="match status" value="1"/>
</dbReference>
<keyword evidence="4" id="KW-1185">Reference proteome</keyword>
<evidence type="ECO:0000313" key="4">
    <source>
        <dbReference type="Proteomes" id="UP000000852"/>
    </source>
</evidence>